<keyword evidence="1" id="KW-1133">Transmembrane helix</keyword>
<proteinExistence type="predicted"/>
<dbReference type="GO" id="GO:0000271">
    <property type="term" value="P:polysaccharide biosynthetic process"/>
    <property type="evidence" value="ECO:0007669"/>
    <property type="project" value="TreeGrafter"/>
</dbReference>
<feature type="transmembrane region" description="Helical" evidence="1">
    <location>
        <begin position="101"/>
        <end position="117"/>
    </location>
</feature>
<evidence type="ECO:0000259" key="2">
    <source>
        <dbReference type="Pfam" id="PF01757"/>
    </source>
</evidence>
<feature type="transmembrane region" description="Helical" evidence="1">
    <location>
        <begin position="211"/>
        <end position="231"/>
    </location>
</feature>
<accession>A0A2S7IJ50</accession>
<feature type="transmembrane region" description="Helical" evidence="1">
    <location>
        <begin position="243"/>
        <end position="261"/>
    </location>
</feature>
<dbReference type="GO" id="GO:0016020">
    <property type="term" value="C:membrane"/>
    <property type="evidence" value="ECO:0007669"/>
    <property type="project" value="TreeGrafter"/>
</dbReference>
<keyword evidence="4" id="KW-1185">Reference proteome</keyword>
<reference evidence="4" key="1">
    <citation type="submission" date="2018-02" db="EMBL/GenBank/DDBJ databases">
        <title>Genome sequencing of Solimonas sp. HR-BB.</title>
        <authorList>
            <person name="Lee Y."/>
            <person name="Jeon C.O."/>
        </authorList>
    </citation>
    <scope>NUCLEOTIDE SEQUENCE [LARGE SCALE GENOMIC DNA]</scope>
    <source>
        <strain evidence="4">HR-U</strain>
    </source>
</reference>
<dbReference type="OrthoDB" id="290051at2"/>
<evidence type="ECO:0000256" key="1">
    <source>
        <dbReference type="SAM" id="Phobius"/>
    </source>
</evidence>
<comment type="caution">
    <text evidence="3">The sequence shown here is derived from an EMBL/GenBank/DDBJ whole genome shotgun (WGS) entry which is preliminary data.</text>
</comment>
<sequence length="391" mass="45403">MSKETARQLVLFDVLRGIAILFVFGYHWHQAYFPQVLTATEGPLLSLHHATLSNLYATFSPLAYGNLGVQLFLLISGFLIHYSFLSKQESLNYKQFMLRRFWRIYPTYLLVLLFFAFQNQQLTQYVLHNERGQFSFLTHLLLIHNLFDDADILFGFNGSFWSLALEMQLYALYPLLLALRKRYSLPKVCVGLLVIHLVVITYCLYELRFKFSEITFVGHFWIMWALGALVAENYYYGKRTFRVSAPALVAFSLLFLGTKFFPTFYIFFQYIGSALLFAMLLDYLLEKPLNFTKPIYQVLSLIGVCSYSIYLIHQPLLGNLYSSIDLLGLARHWPWFKFVNVSVAFAFITFLSYSLYLVVEKNSVTLGKRLSTLGKPVRVPKQSKAFEVVEK</sequence>
<name>A0A2S7IJ50_9BACT</name>
<dbReference type="EMBL" id="PTRA01000003">
    <property type="protein sequence ID" value="PQA56339.1"/>
    <property type="molecule type" value="Genomic_DNA"/>
</dbReference>
<dbReference type="InterPro" id="IPR050879">
    <property type="entry name" value="Acyltransferase_3"/>
</dbReference>
<feature type="domain" description="Acyltransferase 3" evidence="2">
    <location>
        <begin position="12"/>
        <end position="354"/>
    </location>
</feature>
<dbReference type="RefSeq" id="WP_104714873.1">
    <property type="nucleotide sequence ID" value="NZ_PTRA01000003.1"/>
</dbReference>
<feature type="transmembrane region" description="Helical" evidence="1">
    <location>
        <begin position="62"/>
        <end position="80"/>
    </location>
</feature>
<dbReference type="Pfam" id="PF01757">
    <property type="entry name" value="Acyl_transf_3"/>
    <property type="match status" value="1"/>
</dbReference>
<feature type="transmembrane region" description="Helical" evidence="1">
    <location>
        <begin position="9"/>
        <end position="28"/>
    </location>
</feature>
<gene>
    <name evidence="3" type="ORF">C5O19_18545</name>
</gene>
<dbReference type="PANTHER" id="PTHR23028">
    <property type="entry name" value="ACETYLTRANSFERASE"/>
    <property type="match status" value="1"/>
</dbReference>
<dbReference type="AlphaFoldDB" id="A0A2S7IJ50"/>
<dbReference type="Proteomes" id="UP000239590">
    <property type="component" value="Unassembled WGS sequence"/>
</dbReference>
<feature type="transmembrane region" description="Helical" evidence="1">
    <location>
        <begin position="152"/>
        <end position="173"/>
    </location>
</feature>
<feature type="transmembrane region" description="Helical" evidence="1">
    <location>
        <begin position="333"/>
        <end position="359"/>
    </location>
</feature>
<evidence type="ECO:0000313" key="3">
    <source>
        <dbReference type="EMBL" id="PQA56339.1"/>
    </source>
</evidence>
<feature type="transmembrane region" description="Helical" evidence="1">
    <location>
        <begin position="185"/>
        <end position="205"/>
    </location>
</feature>
<feature type="transmembrane region" description="Helical" evidence="1">
    <location>
        <begin position="294"/>
        <end position="313"/>
    </location>
</feature>
<keyword evidence="1" id="KW-0812">Transmembrane</keyword>
<keyword evidence="1" id="KW-0472">Membrane</keyword>
<dbReference type="PANTHER" id="PTHR23028:SF53">
    <property type="entry name" value="ACYL_TRANSF_3 DOMAIN-CONTAINING PROTEIN"/>
    <property type="match status" value="1"/>
</dbReference>
<organism evidence="3 4">
    <name type="scientific">Siphonobacter curvatus</name>
    <dbReference type="NCBI Taxonomy" id="2094562"/>
    <lineage>
        <taxon>Bacteria</taxon>
        <taxon>Pseudomonadati</taxon>
        <taxon>Bacteroidota</taxon>
        <taxon>Cytophagia</taxon>
        <taxon>Cytophagales</taxon>
        <taxon>Cytophagaceae</taxon>
        <taxon>Siphonobacter</taxon>
    </lineage>
</organism>
<evidence type="ECO:0000313" key="4">
    <source>
        <dbReference type="Proteomes" id="UP000239590"/>
    </source>
</evidence>
<dbReference type="InterPro" id="IPR002656">
    <property type="entry name" value="Acyl_transf_3_dom"/>
</dbReference>
<protein>
    <recommendedName>
        <fullName evidence="2">Acyltransferase 3 domain-containing protein</fullName>
    </recommendedName>
</protein>
<dbReference type="GO" id="GO:0016747">
    <property type="term" value="F:acyltransferase activity, transferring groups other than amino-acyl groups"/>
    <property type="evidence" value="ECO:0007669"/>
    <property type="project" value="InterPro"/>
</dbReference>
<feature type="transmembrane region" description="Helical" evidence="1">
    <location>
        <begin position="267"/>
        <end position="285"/>
    </location>
</feature>